<protein>
    <recommendedName>
        <fullName evidence="1">F-box domain-containing protein</fullName>
    </recommendedName>
</protein>
<dbReference type="InterPro" id="IPR001810">
    <property type="entry name" value="F-box_dom"/>
</dbReference>
<evidence type="ECO:0000259" key="1">
    <source>
        <dbReference type="PROSITE" id="PS50181"/>
    </source>
</evidence>
<dbReference type="PROSITE" id="PS50181">
    <property type="entry name" value="FBOX"/>
    <property type="match status" value="1"/>
</dbReference>
<proteinExistence type="predicted"/>
<feature type="domain" description="F-box" evidence="1">
    <location>
        <begin position="245"/>
        <end position="297"/>
    </location>
</feature>
<dbReference type="Gene3D" id="2.100.10.30">
    <property type="entry name" value="Jacalin-like lectin domain"/>
    <property type="match status" value="1"/>
</dbReference>
<dbReference type="OrthoDB" id="5273847at2759"/>
<dbReference type="Proteomes" id="UP000566819">
    <property type="component" value="Unassembled WGS sequence"/>
</dbReference>
<dbReference type="AlphaFoldDB" id="A0A8H4S080"/>
<dbReference type="InterPro" id="IPR001229">
    <property type="entry name" value="Jacalin-like_lectin_dom"/>
</dbReference>
<keyword evidence="3" id="KW-1185">Reference proteome</keyword>
<organism evidence="2 3">
    <name type="scientific">Cudoniella acicularis</name>
    <dbReference type="NCBI Taxonomy" id="354080"/>
    <lineage>
        <taxon>Eukaryota</taxon>
        <taxon>Fungi</taxon>
        <taxon>Dikarya</taxon>
        <taxon>Ascomycota</taxon>
        <taxon>Pezizomycotina</taxon>
        <taxon>Leotiomycetes</taxon>
        <taxon>Helotiales</taxon>
        <taxon>Tricladiaceae</taxon>
        <taxon>Cudoniella</taxon>
    </lineage>
</organism>
<comment type="caution">
    <text evidence="2">The sequence shown here is derived from an EMBL/GenBank/DDBJ whole genome shotgun (WGS) entry which is preliminary data.</text>
</comment>
<sequence>MRSMDDSCCICGLLLAADDSDFPQWCKDIRALCRVGSKPTLSDIGYIDNDTMPFNLPIPLHGFKRFCYRRSPTETDDFCYPFHAACWTLLQDNDSEKLLNNNVETLFNIFESFHYDRNSRSLRWGHDYYFEDILDSCSGEEDIIAANKADLAILADPFHFSFQEEGVRKRRQKPFGLLSSCSSWLMMRRKGAIPIFVSSTGIIYSLKSWYYQRKISGLTIAIAVIGSMAYIYCRNPHVINDCPIHSGLLSLPPEILESVMCNLDFRDVDHLLKASARLYRRYSGDTRNLPSSFWESRFWAHGETSFARSIRPLSYSWTDWFFTVKSELRKGSNEMNLRNRKRIWKLGADLIALVCAIEEPDRVLHGDIVTLLLGQIRGPVASCLALKYDFEGCQELTQIYMPFGNRSLSQLRTITPSHVLISNRRLISGLTFTFNDGESVDAGYVMGRRRAHVDSMLSPKFLWLVSSPLGFEAITLDVYPQQFLDGSASRHGKKLAVARWALENLKGSIRIVRICIEIPEHESLDYILWTPPYPLSTPSMCKGDIAALYGLQRESFAPASTICIKPENGLLIAIKVYSPLGYCAGITSIQFIYDTGLESTWGSVDEDAASLTFFLDGAEQVVKVTVYKIDSLVCHLQFTTNLHRTSDFFPQLPVNSNISLECADYKALNSGYIIGFCGCFVESSKQLKCFGVIATTRAVFSTSPWLPPNDYTSISYAESRPREMPLGGIRNLGQQQSRLLLEKKYQSVQASINPVMSKYRRADQVTGLLFRSNHDRSHPDLLGQWTGLGETYNLGEDEQILGLEVTTIKPRYKLMARPLSQVEGITVVTNLMRITWRKGVCTQELAGLDQGKRGITEVLWDFNAIFDRVQCSYQ</sequence>
<dbReference type="Pfam" id="PF01419">
    <property type="entry name" value="Jacalin"/>
    <property type="match status" value="1"/>
</dbReference>
<accession>A0A8H4S080</accession>
<dbReference type="SUPFAM" id="SSF51101">
    <property type="entry name" value="Mannose-binding lectins"/>
    <property type="match status" value="1"/>
</dbReference>
<evidence type="ECO:0000313" key="2">
    <source>
        <dbReference type="EMBL" id="KAF4637822.1"/>
    </source>
</evidence>
<dbReference type="InterPro" id="IPR036404">
    <property type="entry name" value="Jacalin-like_lectin_dom_sf"/>
</dbReference>
<dbReference type="EMBL" id="JAAMPI010000008">
    <property type="protein sequence ID" value="KAF4637822.1"/>
    <property type="molecule type" value="Genomic_DNA"/>
</dbReference>
<evidence type="ECO:0000313" key="3">
    <source>
        <dbReference type="Proteomes" id="UP000566819"/>
    </source>
</evidence>
<name>A0A8H4S080_9HELO</name>
<gene>
    <name evidence="2" type="ORF">G7Y89_g243</name>
</gene>
<reference evidence="2 3" key="1">
    <citation type="submission" date="2020-03" db="EMBL/GenBank/DDBJ databases">
        <title>Draft Genome Sequence of Cudoniella acicularis.</title>
        <authorList>
            <person name="Buettner E."/>
            <person name="Kellner H."/>
        </authorList>
    </citation>
    <scope>NUCLEOTIDE SEQUENCE [LARGE SCALE GENOMIC DNA]</scope>
    <source>
        <strain evidence="2 3">DSM 108380</strain>
    </source>
</reference>